<evidence type="ECO:0000313" key="1">
    <source>
        <dbReference type="Proteomes" id="UP000095281"/>
    </source>
</evidence>
<dbReference type="WBParaSite" id="MhA1_Contig2752.frz3.gene2">
    <property type="protein sequence ID" value="MhA1_Contig2752.frz3.gene2"/>
    <property type="gene ID" value="MhA1_Contig2752.frz3.gene2"/>
</dbReference>
<evidence type="ECO:0000313" key="2">
    <source>
        <dbReference type="WBParaSite" id="MhA1_Contig2752.frz3.gene2"/>
    </source>
</evidence>
<protein>
    <submittedName>
        <fullName evidence="2">Uncharacterized protein</fullName>
    </submittedName>
</protein>
<proteinExistence type="predicted"/>
<reference evidence="2" key="1">
    <citation type="submission" date="2016-11" db="UniProtKB">
        <authorList>
            <consortium name="WormBaseParasite"/>
        </authorList>
    </citation>
    <scope>IDENTIFICATION</scope>
</reference>
<sequence>MSSSFNNSRNSPKYAVVHLPEGTNVINFYQLLLSNGFSEVSFVNEIRENAFLPSIMGGSCLSSNENKNDLTNKNIISTNNETINPTIEKVVDSVAKIR</sequence>
<accession>A0A1I8BJT1</accession>
<dbReference type="Proteomes" id="UP000095281">
    <property type="component" value="Unplaced"/>
</dbReference>
<dbReference type="AlphaFoldDB" id="A0A1I8BJT1"/>
<name>A0A1I8BJT1_MELHA</name>
<keyword evidence="1" id="KW-1185">Reference proteome</keyword>
<organism evidence="1 2">
    <name type="scientific">Meloidogyne hapla</name>
    <name type="common">Root-knot nematode worm</name>
    <dbReference type="NCBI Taxonomy" id="6305"/>
    <lineage>
        <taxon>Eukaryota</taxon>
        <taxon>Metazoa</taxon>
        <taxon>Ecdysozoa</taxon>
        <taxon>Nematoda</taxon>
        <taxon>Chromadorea</taxon>
        <taxon>Rhabditida</taxon>
        <taxon>Tylenchina</taxon>
        <taxon>Tylenchomorpha</taxon>
        <taxon>Tylenchoidea</taxon>
        <taxon>Meloidogynidae</taxon>
        <taxon>Meloidogyninae</taxon>
        <taxon>Meloidogyne</taxon>
    </lineage>
</organism>